<keyword evidence="2 8" id="KW-0812">Transmembrane</keyword>
<evidence type="ECO:0000256" key="4">
    <source>
        <dbReference type="ARBA" id="ARBA00022989"/>
    </source>
</evidence>
<dbReference type="GO" id="GO:0140042">
    <property type="term" value="P:lipid droplet formation"/>
    <property type="evidence" value="ECO:0007669"/>
    <property type="project" value="UniProtKB-ARBA"/>
</dbReference>
<name>A0AAV7YA77_9EUKA</name>
<keyword evidence="6 8" id="KW-0472">Membrane</keyword>
<dbReference type="Pfam" id="PF06775">
    <property type="entry name" value="Seipin"/>
    <property type="match status" value="1"/>
</dbReference>
<dbReference type="AlphaFoldDB" id="A0AAV7YA77"/>
<evidence type="ECO:0000256" key="7">
    <source>
        <dbReference type="SAM" id="MobiDB-lite"/>
    </source>
</evidence>
<dbReference type="PANTHER" id="PTHR21212">
    <property type="entry name" value="BERNARDINELLI-SEIP CONGENITAL LIPODYSTROPHY 2 HOMOLOG BSCL2 PROTEIN"/>
    <property type="match status" value="1"/>
</dbReference>
<comment type="caution">
    <text evidence="9">The sequence shown here is derived from an EMBL/GenBank/DDBJ whole genome shotgun (WGS) entry which is preliminary data.</text>
</comment>
<evidence type="ECO:0000256" key="1">
    <source>
        <dbReference type="ARBA" id="ARBA00004477"/>
    </source>
</evidence>
<feature type="transmembrane region" description="Helical" evidence="8">
    <location>
        <begin position="106"/>
        <end position="131"/>
    </location>
</feature>
<evidence type="ECO:0000313" key="9">
    <source>
        <dbReference type="EMBL" id="KAJ3424772.1"/>
    </source>
</evidence>
<dbReference type="GO" id="GO:0006629">
    <property type="term" value="P:lipid metabolic process"/>
    <property type="evidence" value="ECO:0007669"/>
    <property type="project" value="UniProtKB-KW"/>
</dbReference>
<dbReference type="CDD" id="cd23995">
    <property type="entry name" value="Seipin_BSCL2_like"/>
    <property type="match status" value="1"/>
</dbReference>
<organism evidence="9 10">
    <name type="scientific">Anaeramoeba flamelloides</name>
    <dbReference type="NCBI Taxonomy" id="1746091"/>
    <lineage>
        <taxon>Eukaryota</taxon>
        <taxon>Metamonada</taxon>
        <taxon>Anaeramoebidae</taxon>
        <taxon>Anaeramoeba</taxon>
    </lineage>
</organism>
<gene>
    <name evidence="9" type="ORF">M0812_27198</name>
</gene>
<keyword evidence="5" id="KW-0443">Lipid metabolism</keyword>
<evidence type="ECO:0000256" key="3">
    <source>
        <dbReference type="ARBA" id="ARBA00022824"/>
    </source>
</evidence>
<feature type="region of interest" description="Disordered" evidence="7">
    <location>
        <begin position="345"/>
        <end position="371"/>
    </location>
</feature>
<evidence type="ECO:0000313" key="10">
    <source>
        <dbReference type="Proteomes" id="UP001146793"/>
    </source>
</evidence>
<dbReference type="Proteomes" id="UP001146793">
    <property type="component" value="Unassembled WGS sequence"/>
</dbReference>
<dbReference type="GO" id="GO:0005789">
    <property type="term" value="C:endoplasmic reticulum membrane"/>
    <property type="evidence" value="ECO:0007669"/>
    <property type="project" value="UniProtKB-SubCell"/>
</dbReference>
<accession>A0AAV7YA77</accession>
<dbReference type="EMBL" id="JANTQA010000070">
    <property type="protein sequence ID" value="KAJ3424772.1"/>
    <property type="molecule type" value="Genomic_DNA"/>
</dbReference>
<evidence type="ECO:0000256" key="5">
    <source>
        <dbReference type="ARBA" id="ARBA00023098"/>
    </source>
</evidence>
<keyword evidence="3" id="KW-0256">Endoplasmic reticulum</keyword>
<evidence type="ECO:0000256" key="8">
    <source>
        <dbReference type="SAM" id="Phobius"/>
    </source>
</evidence>
<reference evidence="9" key="1">
    <citation type="submission" date="2022-08" db="EMBL/GenBank/DDBJ databases">
        <title>Novel sulphate-reducing endosymbionts in the free-living metamonad Anaeramoeba.</title>
        <authorList>
            <person name="Jerlstrom-Hultqvist J."/>
            <person name="Cepicka I."/>
            <person name="Gallot-Lavallee L."/>
            <person name="Salas-Leiva D."/>
            <person name="Curtis B.A."/>
            <person name="Zahonova K."/>
            <person name="Pipaliya S."/>
            <person name="Dacks J."/>
            <person name="Roger A.J."/>
        </authorList>
    </citation>
    <scope>NUCLEOTIDE SEQUENCE</scope>
    <source>
        <strain evidence="9">Busselton2</strain>
    </source>
</reference>
<comment type="subcellular location">
    <subcellularLocation>
        <location evidence="1">Endoplasmic reticulum membrane</location>
        <topology evidence="1">Multi-pass membrane protein</topology>
    </subcellularLocation>
</comment>
<protein>
    <submittedName>
        <fullName evidence="9">Seipin</fullName>
    </submittedName>
</protein>
<sequence>MEGVDKNRTIFGRNNFYFLKFYHNPIRNQKDQKRKENNQKTYNTFYMFLISKTTPVFLNFLFKKIQELIIYFSLSQRLKKFEKIWKKISVYGIKYLKISSFVLGHLFLLLIIASIVLLFSTITYSIFYYFYIPESAIEQEIYFDYALPEKNTPYAEIDLLYNPLIKTKYLNHRTLRPNQGYRATLELELPDSPTNRNAGVWMIQADTYSNSIHTDTTRQPAILVYRSNLIRSLRSLLFSFPLVSGLMREKQKISIELFENYIEQQDHPTSRIEFILSNPKIELYSSKLIIRTNYTGLKYICYYWFYTSLIIGILCIFLVQYSIALIIYINVWILIKKYRKKMNGNGTSKNRKQNKIKLSNNVSSKNMEKEKEKEKVSSVEHEIIKAYEPKPEDFEEFNGNKINISLMEIPYNIEIQASLEINKNKLVIRAKPKNYLLNGLLGISIIRDKINRKIIHLKFINTKIKIKFKEEEDLDKFLQIIKLFPKKEAHLYSIEN</sequence>
<proteinExistence type="predicted"/>
<evidence type="ECO:0000256" key="6">
    <source>
        <dbReference type="ARBA" id="ARBA00023136"/>
    </source>
</evidence>
<evidence type="ECO:0000256" key="2">
    <source>
        <dbReference type="ARBA" id="ARBA00022692"/>
    </source>
</evidence>
<dbReference type="PANTHER" id="PTHR21212:SF0">
    <property type="entry name" value="SEIPIN"/>
    <property type="match status" value="1"/>
</dbReference>
<feature type="transmembrane region" description="Helical" evidence="8">
    <location>
        <begin position="302"/>
        <end position="335"/>
    </location>
</feature>
<dbReference type="InterPro" id="IPR009617">
    <property type="entry name" value="Seipin"/>
</dbReference>
<keyword evidence="4 8" id="KW-1133">Transmembrane helix</keyword>